<dbReference type="Proteomes" id="UP000641206">
    <property type="component" value="Unassembled WGS sequence"/>
</dbReference>
<sequence length="49" mass="6133">MFSSYEMLKSQIDYQVEDVRKTMEQCKNKKKKHKVKNWEKSYFRLEREG</sequence>
<evidence type="ECO:0000313" key="3">
    <source>
        <dbReference type="Proteomes" id="UP000641206"/>
    </source>
</evidence>
<dbReference type="EMBL" id="BMLW01000009">
    <property type="protein sequence ID" value="GGP13158.1"/>
    <property type="molecule type" value="Genomic_DNA"/>
</dbReference>
<protein>
    <submittedName>
        <fullName evidence="2">Uncharacterized protein</fullName>
    </submittedName>
</protein>
<comment type="caution">
    <text evidence="2">The sequence shown here is derived from an EMBL/GenBank/DDBJ whole genome shotgun (WGS) entry which is preliminary data.</text>
</comment>
<reference evidence="3" key="1">
    <citation type="journal article" date="2019" name="Int. J. Syst. Evol. Microbiol.">
        <title>The Global Catalogue of Microorganisms (GCM) 10K type strain sequencing project: providing services to taxonomists for standard genome sequencing and annotation.</title>
        <authorList>
            <consortium name="The Broad Institute Genomics Platform"/>
            <consortium name="The Broad Institute Genome Sequencing Center for Infectious Disease"/>
            <person name="Wu L."/>
            <person name="Ma J."/>
        </authorList>
    </citation>
    <scope>NUCLEOTIDE SEQUENCE [LARGE SCALE GENOMIC DNA]</scope>
    <source>
        <strain evidence="3">CGMCC 1.7693</strain>
    </source>
</reference>
<gene>
    <name evidence="2" type="ORF">GCM10011346_32010</name>
</gene>
<keyword evidence="1" id="KW-0175">Coiled coil</keyword>
<organism evidence="2 3">
    <name type="scientific">Oceanobacillus neutriphilus</name>
    <dbReference type="NCBI Taxonomy" id="531815"/>
    <lineage>
        <taxon>Bacteria</taxon>
        <taxon>Bacillati</taxon>
        <taxon>Bacillota</taxon>
        <taxon>Bacilli</taxon>
        <taxon>Bacillales</taxon>
        <taxon>Bacillaceae</taxon>
        <taxon>Oceanobacillus</taxon>
    </lineage>
</organism>
<accession>A0ABQ2NXR5</accession>
<evidence type="ECO:0000256" key="1">
    <source>
        <dbReference type="SAM" id="Coils"/>
    </source>
</evidence>
<feature type="coiled-coil region" evidence="1">
    <location>
        <begin position="16"/>
        <end position="48"/>
    </location>
</feature>
<name>A0ABQ2NXR5_9BACI</name>
<proteinExistence type="predicted"/>
<keyword evidence="3" id="KW-1185">Reference proteome</keyword>
<evidence type="ECO:0000313" key="2">
    <source>
        <dbReference type="EMBL" id="GGP13158.1"/>
    </source>
</evidence>